<accession>A0A6J5DM66</accession>
<reference evidence="1 2" key="1">
    <citation type="submission" date="2020-04" db="EMBL/GenBank/DDBJ databases">
        <authorList>
            <person name="De Canck E."/>
        </authorList>
    </citation>
    <scope>NUCLEOTIDE SEQUENCE [LARGE SCALE GENOMIC DNA]</scope>
    <source>
        <strain evidence="1 2">LMG 29542</strain>
    </source>
</reference>
<organism evidence="1 2">
    <name type="scientific">Paraburkholderia humisilvae</name>
    <dbReference type="NCBI Taxonomy" id="627669"/>
    <lineage>
        <taxon>Bacteria</taxon>
        <taxon>Pseudomonadati</taxon>
        <taxon>Pseudomonadota</taxon>
        <taxon>Betaproteobacteria</taxon>
        <taxon>Burkholderiales</taxon>
        <taxon>Burkholderiaceae</taxon>
        <taxon>Paraburkholderia</taxon>
    </lineage>
</organism>
<evidence type="ECO:0000313" key="2">
    <source>
        <dbReference type="Proteomes" id="UP000494363"/>
    </source>
</evidence>
<gene>
    <name evidence="1" type="ORF">LMG29542_02250</name>
</gene>
<evidence type="ECO:0000313" key="1">
    <source>
        <dbReference type="EMBL" id="CAB3754105.1"/>
    </source>
</evidence>
<name>A0A6J5DM66_9BURK</name>
<dbReference type="AlphaFoldDB" id="A0A6J5DM66"/>
<proteinExistence type="predicted"/>
<protein>
    <submittedName>
        <fullName evidence="1">Uncharacterized protein</fullName>
    </submittedName>
</protein>
<sequence>MDTSVKNAPQRIYLNLGDMPPGELEFASLHEVSWCVDKQNDNDIEYVHAALARSIVGESGECAVVVARQGFDRPRVEGAGQKARKALSPAGPLERPLDVVMAEISIVRPMVDQFIEARRGGISAISYADLLAFASTVHRETLSGVRRQPES</sequence>
<dbReference type="Proteomes" id="UP000494363">
    <property type="component" value="Unassembled WGS sequence"/>
</dbReference>
<keyword evidence="2" id="KW-1185">Reference proteome</keyword>
<dbReference type="EMBL" id="CADIKH010000009">
    <property type="protein sequence ID" value="CAB3754105.1"/>
    <property type="molecule type" value="Genomic_DNA"/>
</dbReference>